<dbReference type="PRINTS" id="PR00014">
    <property type="entry name" value="FNTYPEIII"/>
</dbReference>
<dbReference type="CDD" id="cd00063">
    <property type="entry name" value="FN3"/>
    <property type="match status" value="2"/>
</dbReference>
<dbReference type="PROSITE" id="PS50853">
    <property type="entry name" value="FN3"/>
    <property type="match status" value="2"/>
</dbReference>
<keyword evidence="1" id="KW-1015">Disulfide bond</keyword>
<feature type="domain" description="Fibronectin type-III" evidence="2">
    <location>
        <begin position="132"/>
        <end position="232"/>
    </location>
</feature>
<feature type="non-terminal residue" evidence="3">
    <location>
        <position position="1"/>
    </location>
</feature>
<dbReference type="OrthoDB" id="428111at2759"/>
<sequence length="304" mass="34319">LFSGNYTCVASTRVYNVSSTVPVCIVGQPKAPTLTKLYATSSTSIMLEWQPAEQEPFTNVTGYIISYKPESLYKPQFKKYMDNIPSSVTAQLVTGLEPAKTYVFTITARNRVGEGSPSDMKSASTWQAAPSEPIRLQVVQTSPVSIYLSWWRPKYLHGNLKKYQLYRDSLNWTQDQIVQELVNIDSPFISHTVRGLHPYTTYIFRVRAANVENGTELWGNFSSPITVTTEIQAPSVSPLNFTVHQIMQRTLEISWELDGTPVHRSVTHFCQLSGLEQREMKCFAQEHNVSPGPGIETTILRSWD</sequence>
<dbReference type="STRING" id="37653.A0A0L8HZK2"/>
<evidence type="ECO:0000256" key="1">
    <source>
        <dbReference type="ARBA" id="ARBA00023157"/>
    </source>
</evidence>
<name>A0A0L8HZK2_OCTBM</name>
<evidence type="ECO:0000313" key="3">
    <source>
        <dbReference type="EMBL" id="KOF94627.1"/>
    </source>
</evidence>
<proteinExistence type="predicted"/>
<dbReference type="Gene3D" id="2.60.40.10">
    <property type="entry name" value="Immunoglobulins"/>
    <property type="match status" value="2"/>
</dbReference>
<dbReference type="SUPFAM" id="SSF49265">
    <property type="entry name" value="Fibronectin type III"/>
    <property type="match status" value="1"/>
</dbReference>
<dbReference type="InterPro" id="IPR013783">
    <property type="entry name" value="Ig-like_fold"/>
</dbReference>
<dbReference type="Pfam" id="PF00041">
    <property type="entry name" value="fn3"/>
    <property type="match status" value="2"/>
</dbReference>
<dbReference type="InterPro" id="IPR036116">
    <property type="entry name" value="FN3_sf"/>
</dbReference>
<dbReference type="SMART" id="SM00060">
    <property type="entry name" value="FN3"/>
    <property type="match status" value="2"/>
</dbReference>
<accession>A0A0L8HZK2</accession>
<evidence type="ECO:0000259" key="2">
    <source>
        <dbReference type="PROSITE" id="PS50853"/>
    </source>
</evidence>
<gene>
    <name evidence="3" type="ORF">OCBIM_22001344mg</name>
</gene>
<dbReference type="AlphaFoldDB" id="A0A0L8HZK2"/>
<dbReference type="InterPro" id="IPR003961">
    <property type="entry name" value="FN3_dom"/>
</dbReference>
<dbReference type="PANTHER" id="PTHR44170:SF6">
    <property type="entry name" value="CONTACTIN"/>
    <property type="match status" value="1"/>
</dbReference>
<reference evidence="3" key="1">
    <citation type="submission" date="2015-07" db="EMBL/GenBank/DDBJ databases">
        <title>MeaNS - Measles Nucleotide Surveillance Program.</title>
        <authorList>
            <person name="Tran T."/>
            <person name="Druce J."/>
        </authorList>
    </citation>
    <scope>NUCLEOTIDE SEQUENCE</scope>
    <source>
        <strain evidence="3">UCB-OBI-ISO-001</strain>
        <tissue evidence="3">Gonad</tissue>
    </source>
</reference>
<dbReference type="PANTHER" id="PTHR44170">
    <property type="entry name" value="PROTEIN SIDEKICK"/>
    <property type="match status" value="1"/>
</dbReference>
<feature type="domain" description="Fibronectin type-III" evidence="2">
    <location>
        <begin position="31"/>
        <end position="128"/>
    </location>
</feature>
<dbReference type="GO" id="GO:0098609">
    <property type="term" value="P:cell-cell adhesion"/>
    <property type="evidence" value="ECO:0007669"/>
    <property type="project" value="TreeGrafter"/>
</dbReference>
<dbReference type="GO" id="GO:0016020">
    <property type="term" value="C:membrane"/>
    <property type="evidence" value="ECO:0007669"/>
    <property type="project" value="UniProtKB-SubCell"/>
</dbReference>
<protein>
    <recommendedName>
        <fullName evidence="2">Fibronectin type-III domain-containing protein</fullName>
    </recommendedName>
</protein>
<dbReference type="EMBL" id="KQ416923">
    <property type="protein sequence ID" value="KOF94627.1"/>
    <property type="molecule type" value="Genomic_DNA"/>
</dbReference>
<organism evidence="3">
    <name type="scientific">Octopus bimaculoides</name>
    <name type="common">California two-spotted octopus</name>
    <dbReference type="NCBI Taxonomy" id="37653"/>
    <lineage>
        <taxon>Eukaryota</taxon>
        <taxon>Metazoa</taxon>
        <taxon>Spiralia</taxon>
        <taxon>Lophotrochozoa</taxon>
        <taxon>Mollusca</taxon>
        <taxon>Cephalopoda</taxon>
        <taxon>Coleoidea</taxon>
        <taxon>Octopodiformes</taxon>
        <taxon>Octopoda</taxon>
        <taxon>Incirrata</taxon>
        <taxon>Octopodidae</taxon>
        <taxon>Octopus</taxon>
    </lineage>
</organism>